<sequence length="81" mass="9403">MNYKSLAPKRLIKKFCCWHFTRKAHDSLQSSECSDLLRITTGRFLSRPERQPGKFKSSPLYHTYLISALKSGAYTISQIYT</sequence>
<dbReference type="VEuPathDB" id="PiroplasmaDB:TA15070"/>
<dbReference type="EMBL" id="UIVS01000002">
    <property type="protein sequence ID" value="SVP91202.1"/>
    <property type="molecule type" value="Genomic_DNA"/>
</dbReference>
<protein>
    <submittedName>
        <fullName evidence="1">Uncharacterized protein</fullName>
    </submittedName>
</protein>
<name>A0A3B0MT24_THEAN</name>
<accession>A0A3B0MT24</accession>
<gene>
    <name evidence="1" type="ORF">TAT_000139000</name>
    <name evidence="2" type="ORF">TAV_000139100</name>
</gene>
<proteinExistence type="predicted"/>
<dbReference type="EMBL" id="UIVT01000002">
    <property type="protein sequence ID" value="SVP90680.1"/>
    <property type="molecule type" value="Genomic_DNA"/>
</dbReference>
<dbReference type="AlphaFoldDB" id="A0A3B0MT24"/>
<organism evidence="1">
    <name type="scientific">Theileria annulata</name>
    <dbReference type="NCBI Taxonomy" id="5874"/>
    <lineage>
        <taxon>Eukaryota</taxon>
        <taxon>Sar</taxon>
        <taxon>Alveolata</taxon>
        <taxon>Apicomplexa</taxon>
        <taxon>Aconoidasida</taxon>
        <taxon>Piroplasmida</taxon>
        <taxon>Theileriidae</taxon>
        <taxon>Theileria</taxon>
    </lineage>
</organism>
<evidence type="ECO:0000313" key="1">
    <source>
        <dbReference type="EMBL" id="SVP90680.1"/>
    </source>
</evidence>
<reference evidence="1" key="1">
    <citation type="submission" date="2018-07" db="EMBL/GenBank/DDBJ databases">
        <authorList>
            <person name="Quirk P.G."/>
            <person name="Krulwich T.A."/>
        </authorList>
    </citation>
    <scope>NUCLEOTIDE SEQUENCE</scope>
    <source>
        <strain evidence="1">Anand</strain>
    </source>
</reference>
<evidence type="ECO:0000313" key="2">
    <source>
        <dbReference type="EMBL" id="SVP91202.1"/>
    </source>
</evidence>